<feature type="transmembrane region" description="Helical" evidence="6">
    <location>
        <begin position="126"/>
        <end position="143"/>
    </location>
</feature>
<keyword evidence="3 6" id="KW-0812">Transmembrane</keyword>
<evidence type="ECO:0000256" key="3">
    <source>
        <dbReference type="ARBA" id="ARBA00022692"/>
    </source>
</evidence>
<feature type="transmembrane region" description="Helical" evidence="6">
    <location>
        <begin position="30"/>
        <end position="57"/>
    </location>
</feature>
<evidence type="ECO:0000259" key="7">
    <source>
        <dbReference type="Pfam" id="PF04024"/>
    </source>
</evidence>
<dbReference type="EMBL" id="CP051682">
    <property type="protein sequence ID" value="QJD97474.1"/>
    <property type="molecule type" value="Genomic_DNA"/>
</dbReference>
<dbReference type="KEGG" id="mrob:HH214_17135"/>
<feature type="domain" description="Phage shock protein PspC N-terminal" evidence="7">
    <location>
        <begin position="3"/>
        <end position="60"/>
    </location>
</feature>
<evidence type="ECO:0000259" key="8">
    <source>
        <dbReference type="Pfam" id="PF18917"/>
    </source>
</evidence>
<dbReference type="PANTHER" id="PTHR33885">
    <property type="entry name" value="PHAGE SHOCK PROTEIN C"/>
    <property type="match status" value="1"/>
</dbReference>
<feature type="domain" description="LiaI-LiaF-like transmembrane region" evidence="8">
    <location>
        <begin position="98"/>
        <end position="140"/>
    </location>
</feature>
<protein>
    <submittedName>
        <fullName evidence="9">PspC domain-containing protein</fullName>
    </submittedName>
</protein>
<dbReference type="RefSeq" id="WP_169609677.1">
    <property type="nucleotide sequence ID" value="NZ_CP051682.1"/>
</dbReference>
<dbReference type="PANTHER" id="PTHR33885:SF3">
    <property type="entry name" value="PHAGE SHOCK PROTEIN C"/>
    <property type="match status" value="1"/>
</dbReference>
<evidence type="ECO:0000313" key="9">
    <source>
        <dbReference type="EMBL" id="QJD97474.1"/>
    </source>
</evidence>
<dbReference type="Pfam" id="PF04024">
    <property type="entry name" value="PspC"/>
    <property type="match status" value="1"/>
</dbReference>
<evidence type="ECO:0000256" key="2">
    <source>
        <dbReference type="ARBA" id="ARBA00022475"/>
    </source>
</evidence>
<comment type="subcellular location">
    <subcellularLocation>
        <location evidence="1">Cell membrane</location>
        <topology evidence="1">Single-pass membrane protein</topology>
    </subcellularLocation>
</comment>
<sequence length="160" mass="17859">MNRKLYRDEQHKVIGGVCAGLAEYFDVDIAIVRAIFLLALILKGTGVLFYIVLLIVLPKKPYSFINPGVDYAVPPQPDASFEPFTKVKPVRNKSNAGLIGGMVLIMLGLFLLLDQFDFIPDLDFEHLWPIIPIVVGLVFIFTSRKNKPVDHTSNPNPPIV</sequence>
<evidence type="ECO:0000256" key="5">
    <source>
        <dbReference type="ARBA" id="ARBA00023136"/>
    </source>
</evidence>
<reference evidence="9 10" key="1">
    <citation type="submission" date="2020-04" db="EMBL/GenBank/DDBJ databases">
        <title>Genome sequencing of novel species.</title>
        <authorList>
            <person name="Heo J."/>
            <person name="Kim S.-J."/>
            <person name="Kim J.-S."/>
            <person name="Hong S.-B."/>
            <person name="Kwon S.-W."/>
        </authorList>
    </citation>
    <scope>NUCLEOTIDE SEQUENCE [LARGE SCALE GENOMIC DNA]</scope>
    <source>
        <strain evidence="9 10">F39-2</strain>
    </source>
</reference>
<keyword evidence="10" id="KW-1185">Reference proteome</keyword>
<evidence type="ECO:0000256" key="6">
    <source>
        <dbReference type="SAM" id="Phobius"/>
    </source>
</evidence>
<feature type="transmembrane region" description="Helical" evidence="6">
    <location>
        <begin position="96"/>
        <end position="114"/>
    </location>
</feature>
<proteinExistence type="predicted"/>
<evidence type="ECO:0000256" key="1">
    <source>
        <dbReference type="ARBA" id="ARBA00004162"/>
    </source>
</evidence>
<keyword evidence="4 6" id="KW-1133">Transmembrane helix</keyword>
<dbReference type="InterPro" id="IPR052027">
    <property type="entry name" value="PspC"/>
</dbReference>
<dbReference type="Proteomes" id="UP000503278">
    <property type="component" value="Chromosome"/>
</dbReference>
<name>A0A7L5E6T3_9SPHI</name>
<evidence type="ECO:0000313" key="10">
    <source>
        <dbReference type="Proteomes" id="UP000503278"/>
    </source>
</evidence>
<dbReference type="InterPro" id="IPR007168">
    <property type="entry name" value="Phageshock_PspC_N"/>
</dbReference>
<dbReference type="GO" id="GO:0005886">
    <property type="term" value="C:plasma membrane"/>
    <property type="evidence" value="ECO:0007669"/>
    <property type="project" value="UniProtKB-SubCell"/>
</dbReference>
<dbReference type="AlphaFoldDB" id="A0A7L5E6T3"/>
<dbReference type="InterPro" id="IPR043726">
    <property type="entry name" value="LiaI-LiaF-like_TM1"/>
</dbReference>
<gene>
    <name evidence="9" type="ORF">HH214_17135</name>
</gene>
<organism evidence="9 10">
    <name type="scientific">Mucilaginibacter robiniae</name>
    <dbReference type="NCBI Taxonomy" id="2728022"/>
    <lineage>
        <taxon>Bacteria</taxon>
        <taxon>Pseudomonadati</taxon>
        <taxon>Bacteroidota</taxon>
        <taxon>Sphingobacteriia</taxon>
        <taxon>Sphingobacteriales</taxon>
        <taxon>Sphingobacteriaceae</taxon>
        <taxon>Mucilaginibacter</taxon>
    </lineage>
</organism>
<keyword evidence="5 6" id="KW-0472">Membrane</keyword>
<accession>A0A7L5E6T3</accession>
<evidence type="ECO:0000256" key="4">
    <source>
        <dbReference type="ARBA" id="ARBA00022989"/>
    </source>
</evidence>
<dbReference type="Pfam" id="PF18917">
    <property type="entry name" value="LiaI-LiaF-like_TM1"/>
    <property type="match status" value="1"/>
</dbReference>
<keyword evidence="2" id="KW-1003">Cell membrane</keyword>